<dbReference type="EMBL" id="BAABHW010000001">
    <property type="protein sequence ID" value="GAA5066350.1"/>
    <property type="molecule type" value="Genomic_DNA"/>
</dbReference>
<dbReference type="InterPro" id="IPR051091">
    <property type="entry name" value="O-Glucosyltr/Glycosyltrsf_90"/>
</dbReference>
<protein>
    <recommendedName>
        <fullName evidence="2">Glycosyl transferase CAP10 domain-containing protein</fullName>
    </recommendedName>
</protein>
<dbReference type="Pfam" id="PF05686">
    <property type="entry name" value="Glyco_transf_90"/>
    <property type="match status" value="1"/>
</dbReference>
<evidence type="ECO:0000256" key="1">
    <source>
        <dbReference type="ARBA" id="ARBA00022679"/>
    </source>
</evidence>
<organism evidence="3 4">
    <name type="scientific">[Roseibacterium] beibuensis</name>
    <dbReference type="NCBI Taxonomy" id="1193142"/>
    <lineage>
        <taxon>Bacteria</taxon>
        <taxon>Pseudomonadati</taxon>
        <taxon>Pseudomonadota</taxon>
        <taxon>Alphaproteobacteria</taxon>
        <taxon>Rhodobacterales</taxon>
        <taxon>Roseobacteraceae</taxon>
        <taxon>Roseicyclus</taxon>
    </lineage>
</organism>
<dbReference type="PANTHER" id="PTHR12203">
    <property type="entry name" value="KDEL LYS-ASP-GLU-LEU CONTAINING - RELATED"/>
    <property type="match status" value="1"/>
</dbReference>
<name>A0ABP9KYB1_9RHOB</name>
<gene>
    <name evidence="3" type="ORF">GCM10023209_04850</name>
</gene>
<keyword evidence="1" id="KW-0808">Transferase</keyword>
<comment type="caution">
    <text evidence="3">The sequence shown here is derived from an EMBL/GenBank/DDBJ whole genome shotgun (WGS) entry which is preliminary data.</text>
</comment>
<evidence type="ECO:0000259" key="2">
    <source>
        <dbReference type="Pfam" id="PF05686"/>
    </source>
</evidence>
<dbReference type="PANTHER" id="PTHR12203:SF35">
    <property type="entry name" value="PROTEIN O-GLUCOSYLTRANSFERASE 1"/>
    <property type="match status" value="1"/>
</dbReference>
<evidence type="ECO:0000313" key="4">
    <source>
        <dbReference type="Proteomes" id="UP001499910"/>
    </source>
</evidence>
<feature type="domain" description="Glycosyl transferase CAP10" evidence="2">
    <location>
        <begin position="14"/>
        <end position="61"/>
    </location>
</feature>
<proteinExistence type="predicted"/>
<dbReference type="InterPro" id="IPR006598">
    <property type="entry name" value="CAP10"/>
</dbReference>
<sequence>MGCCGRKAASPFGFSQWFSHRLEPGRHFVPVAADMSDLVEKIDWERSNPSEARAIAEDGQAPARTITFDAEAEVAAAVPHALAVEVTPGATTRPW</sequence>
<reference evidence="4" key="1">
    <citation type="journal article" date="2019" name="Int. J. Syst. Evol. Microbiol.">
        <title>The Global Catalogue of Microorganisms (GCM) 10K type strain sequencing project: providing services to taxonomists for standard genome sequencing and annotation.</title>
        <authorList>
            <consortium name="The Broad Institute Genomics Platform"/>
            <consortium name="The Broad Institute Genome Sequencing Center for Infectious Disease"/>
            <person name="Wu L."/>
            <person name="Ma J."/>
        </authorList>
    </citation>
    <scope>NUCLEOTIDE SEQUENCE [LARGE SCALE GENOMIC DNA]</scope>
    <source>
        <strain evidence="4">JCM 18015</strain>
    </source>
</reference>
<evidence type="ECO:0000313" key="3">
    <source>
        <dbReference type="EMBL" id="GAA5066350.1"/>
    </source>
</evidence>
<dbReference type="Proteomes" id="UP001499910">
    <property type="component" value="Unassembled WGS sequence"/>
</dbReference>
<accession>A0ABP9KYB1</accession>
<keyword evidence="4" id="KW-1185">Reference proteome</keyword>